<dbReference type="CDD" id="cd16320">
    <property type="entry name" value="MraZ_N"/>
    <property type="match status" value="1"/>
</dbReference>
<evidence type="ECO:0000313" key="9">
    <source>
        <dbReference type="EMBL" id="SHJ64716.1"/>
    </source>
</evidence>
<name>A0A1M6L0S2_9FIRM</name>
<keyword evidence="4 7" id="KW-0805">Transcription regulation</keyword>
<dbReference type="InterPro" id="IPR020603">
    <property type="entry name" value="MraZ_dom"/>
</dbReference>
<feature type="domain" description="SpoVT-AbrB" evidence="8">
    <location>
        <begin position="5"/>
        <end position="47"/>
    </location>
</feature>
<evidence type="ECO:0000259" key="8">
    <source>
        <dbReference type="PROSITE" id="PS51740"/>
    </source>
</evidence>
<dbReference type="InterPro" id="IPR035644">
    <property type="entry name" value="MraZ_C"/>
</dbReference>
<dbReference type="EMBL" id="FRAJ01000003">
    <property type="protein sequence ID" value="SHJ64716.1"/>
    <property type="molecule type" value="Genomic_DNA"/>
</dbReference>
<evidence type="ECO:0000313" key="10">
    <source>
        <dbReference type="Proteomes" id="UP000184082"/>
    </source>
</evidence>
<dbReference type="InterPro" id="IPR038619">
    <property type="entry name" value="MraZ_sf"/>
</dbReference>
<proteinExistence type="inferred from homology"/>
<dbReference type="STRING" id="1121266.SAMN02745883_00027"/>
<evidence type="ECO:0000256" key="3">
    <source>
        <dbReference type="ARBA" id="ARBA00022737"/>
    </source>
</evidence>
<accession>A0A1M6L0S2</accession>
<dbReference type="HAMAP" id="MF_01008">
    <property type="entry name" value="MraZ"/>
    <property type="match status" value="1"/>
</dbReference>
<comment type="subunit">
    <text evidence="7">Forms oligomers.</text>
</comment>
<evidence type="ECO:0000256" key="4">
    <source>
        <dbReference type="ARBA" id="ARBA00023015"/>
    </source>
</evidence>
<reference evidence="9 10" key="1">
    <citation type="submission" date="2016-11" db="EMBL/GenBank/DDBJ databases">
        <authorList>
            <person name="Jaros S."/>
            <person name="Januszkiewicz K."/>
            <person name="Wedrychowicz H."/>
        </authorList>
    </citation>
    <scope>NUCLEOTIDE SEQUENCE [LARGE SCALE GENOMIC DNA]</scope>
    <source>
        <strain evidence="9 10">DSM 14501</strain>
    </source>
</reference>
<dbReference type="GO" id="GO:2000143">
    <property type="term" value="P:negative regulation of DNA-templated transcription initiation"/>
    <property type="evidence" value="ECO:0007669"/>
    <property type="project" value="TreeGrafter"/>
</dbReference>
<dbReference type="InterPro" id="IPR035642">
    <property type="entry name" value="MraZ_N"/>
</dbReference>
<dbReference type="NCBIfam" id="TIGR00242">
    <property type="entry name" value="division/cell wall cluster transcriptional repressor MraZ"/>
    <property type="match status" value="1"/>
</dbReference>
<dbReference type="GO" id="GO:0003700">
    <property type="term" value="F:DNA-binding transcription factor activity"/>
    <property type="evidence" value="ECO:0007669"/>
    <property type="project" value="UniProtKB-UniRule"/>
</dbReference>
<sequence>MFIGEYIHTIDNKGRINIPSKFREKLSERFFITKGLDNCLFVFPESEWNIFEEKLKRLPLTNRNARAFVRLFFSGATQCSIDKQGRVTIPQNLREYGKLEKEIAIIGVSTRIEIWSKDIWDDYNNSANISYDEIAEKMAELGI</sequence>
<keyword evidence="5 7" id="KW-0238">DNA-binding</keyword>
<dbReference type="InterPro" id="IPR003444">
    <property type="entry name" value="MraZ"/>
</dbReference>
<dbReference type="InterPro" id="IPR007159">
    <property type="entry name" value="SpoVT-AbrB_dom"/>
</dbReference>
<protein>
    <recommendedName>
        <fullName evidence="1 7">Transcriptional regulator MraZ</fullName>
    </recommendedName>
</protein>
<evidence type="ECO:0000256" key="1">
    <source>
        <dbReference type="ARBA" id="ARBA00013860"/>
    </source>
</evidence>
<keyword evidence="3" id="KW-0677">Repeat</keyword>
<dbReference type="PANTHER" id="PTHR34701:SF1">
    <property type="entry name" value="TRANSCRIPTIONAL REGULATOR MRAZ"/>
    <property type="match status" value="1"/>
</dbReference>
<keyword evidence="6 7" id="KW-0804">Transcription</keyword>
<dbReference type="Pfam" id="PF02381">
    <property type="entry name" value="MraZ"/>
    <property type="match status" value="2"/>
</dbReference>
<dbReference type="Gene3D" id="3.40.1550.20">
    <property type="entry name" value="Transcriptional regulator MraZ domain"/>
    <property type="match status" value="1"/>
</dbReference>
<evidence type="ECO:0000256" key="2">
    <source>
        <dbReference type="ARBA" id="ARBA00022490"/>
    </source>
</evidence>
<feature type="domain" description="SpoVT-AbrB" evidence="8">
    <location>
        <begin position="76"/>
        <end position="119"/>
    </location>
</feature>
<dbReference type="Proteomes" id="UP000184082">
    <property type="component" value="Unassembled WGS sequence"/>
</dbReference>
<comment type="similarity">
    <text evidence="7">Belongs to the MraZ family.</text>
</comment>
<organism evidence="9 10">
    <name type="scientific">Caminicella sporogenes DSM 14501</name>
    <dbReference type="NCBI Taxonomy" id="1121266"/>
    <lineage>
        <taxon>Bacteria</taxon>
        <taxon>Bacillati</taxon>
        <taxon>Bacillota</taxon>
        <taxon>Clostridia</taxon>
        <taxon>Peptostreptococcales</taxon>
        <taxon>Caminicellaceae</taxon>
        <taxon>Caminicella</taxon>
    </lineage>
</organism>
<dbReference type="InterPro" id="IPR037914">
    <property type="entry name" value="SpoVT-AbrB_sf"/>
</dbReference>
<dbReference type="PROSITE" id="PS51740">
    <property type="entry name" value="SPOVT_ABRB"/>
    <property type="match status" value="2"/>
</dbReference>
<evidence type="ECO:0000256" key="5">
    <source>
        <dbReference type="ARBA" id="ARBA00023125"/>
    </source>
</evidence>
<keyword evidence="10" id="KW-1185">Reference proteome</keyword>
<dbReference type="GO" id="GO:0000976">
    <property type="term" value="F:transcription cis-regulatory region binding"/>
    <property type="evidence" value="ECO:0007669"/>
    <property type="project" value="TreeGrafter"/>
</dbReference>
<evidence type="ECO:0000256" key="6">
    <source>
        <dbReference type="ARBA" id="ARBA00023163"/>
    </source>
</evidence>
<dbReference type="CDD" id="cd16321">
    <property type="entry name" value="MraZ_C"/>
    <property type="match status" value="1"/>
</dbReference>
<dbReference type="GO" id="GO:0009295">
    <property type="term" value="C:nucleoid"/>
    <property type="evidence" value="ECO:0007669"/>
    <property type="project" value="UniProtKB-SubCell"/>
</dbReference>
<dbReference type="SUPFAM" id="SSF89447">
    <property type="entry name" value="AbrB/MazE/MraZ-like"/>
    <property type="match status" value="1"/>
</dbReference>
<gene>
    <name evidence="7" type="primary">mraZ</name>
    <name evidence="9" type="ORF">SAMN02745883_00027</name>
</gene>
<comment type="subcellular location">
    <subcellularLocation>
        <location evidence="7">Cytoplasm</location>
        <location evidence="7">Nucleoid</location>
    </subcellularLocation>
</comment>
<evidence type="ECO:0000256" key="7">
    <source>
        <dbReference type="HAMAP-Rule" id="MF_01008"/>
    </source>
</evidence>
<keyword evidence="2 7" id="KW-0963">Cytoplasm</keyword>
<dbReference type="RefSeq" id="WP_072965338.1">
    <property type="nucleotide sequence ID" value="NZ_FRAJ01000003.1"/>
</dbReference>
<dbReference type="PANTHER" id="PTHR34701">
    <property type="entry name" value="TRANSCRIPTIONAL REGULATOR MRAZ"/>
    <property type="match status" value="1"/>
</dbReference>
<dbReference type="FunFam" id="3.40.1550.20:FF:000002">
    <property type="entry name" value="Transcriptional regulator MraZ"/>
    <property type="match status" value="1"/>
</dbReference>
<dbReference type="GO" id="GO:0005737">
    <property type="term" value="C:cytoplasm"/>
    <property type="evidence" value="ECO:0007669"/>
    <property type="project" value="UniProtKB-UniRule"/>
</dbReference>
<dbReference type="AlphaFoldDB" id="A0A1M6L0S2"/>